<protein>
    <submittedName>
        <fullName evidence="4">Sugar transferase</fullName>
    </submittedName>
</protein>
<organism evidence="4 5">
    <name type="scientific">Kaistella yananensis</name>
    <dbReference type="NCBI Taxonomy" id="2989820"/>
    <lineage>
        <taxon>Bacteria</taxon>
        <taxon>Pseudomonadati</taxon>
        <taxon>Bacteroidota</taxon>
        <taxon>Flavobacteriia</taxon>
        <taxon>Flavobacteriales</taxon>
        <taxon>Weeksellaceae</taxon>
        <taxon>Chryseobacterium group</taxon>
        <taxon>Kaistella</taxon>
    </lineage>
</organism>
<dbReference type="GO" id="GO:0016740">
    <property type="term" value="F:transferase activity"/>
    <property type="evidence" value="ECO:0007669"/>
    <property type="project" value="UniProtKB-KW"/>
</dbReference>
<evidence type="ECO:0000313" key="4">
    <source>
        <dbReference type="EMBL" id="MCW4450808.1"/>
    </source>
</evidence>
<gene>
    <name evidence="4" type="ORF">OK344_01130</name>
</gene>
<keyword evidence="5" id="KW-1185">Reference proteome</keyword>
<proteinExistence type="inferred from homology"/>
<dbReference type="PANTHER" id="PTHR30576:SF8">
    <property type="entry name" value="UNDECAPRENYL-PHOSPHATE GALACTOSE PHOSPHOTRANSFERASE"/>
    <property type="match status" value="1"/>
</dbReference>
<dbReference type="RefSeq" id="WP_265143598.1">
    <property type="nucleotide sequence ID" value="NZ_JAPCHZ010000001.1"/>
</dbReference>
<dbReference type="Pfam" id="PF02397">
    <property type="entry name" value="Bac_transf"/>
    <property type="match status" value="1"/>
</dbReference>
<feature type="domain" description="Bacterial sugar transferase" evidence="3">
    <location>
        <begin position="7"/>
        <end position="182"/>
    </location>
</feature>
<evidence type="ECO:0000259" key="3">
    <source>
        <dbReference type="Pfam" id="PF02397"/>
    </source>
</evidence>
<evidence type="ECO:0000313" key="5">
    <source>
        <dbReference type="Proteomes" id="UP001209107"/>
    </source>
</evidence>
<comment type="caution">
    <text evidence="4">The sequence shown here is derived from an EMBL/GenBank/DDBJ whole genome shotgun (WGS) entry which is preliminary data.</text>
</comment>
<feature type="transmembrane region" description="Helical" evidence="2">
    <location>
        <begin position="12"/>
        <end position="36"/>
    </location>
</feature>
<evidence type="ECO:0000256" key="2">
    <source>
        <dbReference type="SAM" id="Phobius"/>
    </source>
</evidence>
<dbReference type="Proteomes" id="UP001209107">
    <property type="component" value="Unassembled WGS sequence"/>
</dbReference>
<sequence length="202" mass="22837">MYEKFLKPVIDVIAALIALVLLSPVLCGVALILVLVNGGSSFFIQTRPGRNGRLFKIIKFKTMNDKRDEYGRLLPDYRRLTFFGRLVRKTSLDELPQLINVLKGDMSLVGPRPLLPEYLALYSPEQQKRHDVKPGITGWAQVNGRNAISWEEKFAYDVEYVENISLALDARILLITIAKVLKRQDVNAGNNMTMEAFKGNKA</sequence>
<comment type="similarity">
    <text evidence="1">Belongs to the bacterial sugar transferase family.</text>
</comment>
<keyword evidence="2" id="KW-1133">Transmembrane helix</keyword>
<dbReference type="InterPro" id="IPR003362">
    <property type="entry name" value="Bact_transf"/>
</dbReference>
<reference evidence="4 5" key="1">
    <citation type="submission" date="2022-10" db="EMBL/GenBank/DDBJ databases">
        <title>Kaistella sp. BT-6-1-3.</title>
        <authorList>
            <person name="Ai J."/>
            <person name="Deng Z."/>
        </authorList>
    </citation>
    <scope>NUCLEOTIDE SEQUENCE [LARGE SCALE GENOMIC DNA]</scope>
    <source>
        <strain evidence="4 5">BT6-1-3</strain>
    </source>
</reference>
<keyword evidence="2" id="KW-0812">Transmembrane</keyword>
<keyword evidence="4" id="KW-0808">Transferase</keyword>
<name>A0ABT3JJ45_9FLAO</name>
<evidence type="ECO:0000256" key="1">
    <source>
        <dbReference type="ARBA" id="ARBA00006464"/>
    </source>
</evidence>
<dbReference type="PANTHER" id="PTHR30576">
    <property type="entry name" value="COLANIC BIOSYNTHESIS UDP-GLUCOSE LIPID CARRIER TRANSFERASE"/>
    <property type="match status" value="1"/>
</dbReference>
<accession>A0ABT3JJ45</accession>
<dbReference type="EMBL" id="JAPCHZ010000001">
    <property type="protein sequence ID" value="MCW4450808.1"/>
    <property type="molecule type" value="Genomic_DNA"/>
</dbReference>
<keyword evidence="2" id="KW-0472">Membrane</keyword>